<dbReference type="Gene3D" id="1.10.1660.10">
    <property type="match status" value="1"/>
</dbReference>
<comment type="caution">
    <text evidence="1">The sequence shown here is derived from an EMBL/GenBank/DDBJ whole genome shotgun (WGS) entry which is preliminary data.</text>
</comment>
<evidence type="ECO:0000313" key="1">
    <source>
        <dbReference type="EMBL" id="MCO6407874.1"/>
    </source>
</evidence>
<protein>
    <recommendedName>
        <fullName evidence="3">Chaperone modulatory protein CbpM</fullName>
    </recommendedName>
</protein>
<keyword evidence="2" id="KW-1185">Reference proteome</keyword>
<proteinExistence type="predicted"/>
<reference evidence="1 2" key="1">
    <citation type="submission" date="2020-01" db="EMBL/GenBank/DDBJ databases">
        <title>Genomes of bacteria type strains.</title>
        <authorList>
            <person name="Chen J."/>
            <person name="Zhu S."/>
            <person name="Yang J."/>
        </authorList>
    </citation>
    <scope>NUCLEOTIDE SEQUENCE [LARGE SCALE GENOMIC DNA]</scope>
    <source>
        <strain evidence="1 2">DSM 16655</strain>
    </source>
</reference>
<organism evidence="1 2">
    <name type="scientific">Hoeflea alexandrii</name>
    <dbReference type="NCBI Taxonomy" id="288436"/>
    <lineage>
        <taxon>Bacteria</taxon>
        <taxon>Pseudomonadati</taxon>
        <taxon>Pseudomonadota</taxon>
        <taxon>Alphaproteobacteria</taxon>
        <taxon>Hyphomicrobiales</taxon>
        <taxon>Rhizobiaceae</taxon>
        <taxon>Hoeflea</taxon>
    </lineage>
</organism>
<name>A0ABT1CNV9_9HYPH</name>
<evidence type="ECO:0000313" key="2">
    <source>
        <dbReference type="Proteomes" id="UP001320715"/>
    </source>
</evidence>
<evidence type="ECO:0008006" key="3">
    <source>
        <dbReference type="Google" id="ProtNLM"/>
    </source>
</evidence>
<dbReference type="Proteomes" id="UP001320715">
    <property type="component" value="Unassembled WGS sequence"/>
</dbReference>
<dbReference type="RefSeq" id="WP_152008387.1">
    <property type="nucleotide sequence ID" value="NZ_CP159480.1"/>
</dbReference>
<dbReference type="EMBL" id="JAAAML010000001">
    <property type="protein sequence ID" value="MCO6407874.1"/>
    <property type="molecule type" value="Genomic_DNA"/>
</dbReference>
<gene>
    <name evidence="1" type="ORF">GTW23_06750</name>
</gene>
<sequence>MKNLEEVIALIPELHRDDLERWMRGALVEVAEQSGTASFSEIQFARIRLICTLRYDMDVEEETLPVVLDLLDQLHDTRQRLYTLSHAVLAQDEDVKAAVLEALAQTRRSRRG</sequence>
<accession>A0ABT1CNV9</accession>